<dbReference type="Proteomes" id="UP000245431">
    <property type="component" value="Chromosome PVE_r2"/>
</dbReference>
<accession>A0A1D3K7E6</accession>
<organism evidence="5 6">
    <name type="scientific">Pseudomonas veronii 1YdBTEX2</name>
    <dbReference type="NCBI Taxonomy" id="1295141"/>
    <lineage>
        <taxon>Bacteria</taxon>
        <taxon>Pseudomonadati</taxon>
        <taxon>Pseudomonadota</taxon>
        <taxon>Gammaproteobacteria</taxon>
        <taxon>Pseudomonadales</taxon>
        <taxon>Pseudomonadaceae</taxon>
        <taxon>Pseudomonas</taxon>
    </lineage>
</organism>
<dbReference type="InterPro" id="IPR011006">
    <property type="entry name" value="CheY-like_superfamily"/>
</dbReference>
<protein>
    <submittedName>
        <fullName evidence="5">Transcriptional regulator</fullName>
    </submittedName>
</protein>
<proteinExistence type="predicted"/>
<dbReference type="PANTHER" id="PTHR44591:SF14">
    <property type="entry name" value="PROTEIN PILG"/>
    <property type="match status" value="1"/>
</dbReference>
<keyword evidence="2" id="KW-0902">Two-component regulatory system</keyword>
<sequence length="126" mass="14026">MPKIRSVCIVDDAGGMRKLGITLLEKLGYEVHVAEDGYKALAVIRETNPDACFIDREMPQLDGLRLIELLRGWKDWGDKPIAMLSGATSVFDQQSGLISGADLYLTKPFTRAKLEQALTEMDELLE</sequence>
<evidence type="ECO:0000259" key="4">
    <source>
        <dbReference type="PROSITE" id="PS50110"/>
    </source>
</evidence>
<evidence type="ECO:0000313" key="6">
    <source>
        <dbReference type="Proteomes" id="UP000245431"/>
    </source>
</evidence>
<name>A0A1D3K7E6_PSEVE</name>
<feature type="domain" description="Response regulatory" evidence="4">
    <location>
        <begin position="6"/>
        <end position="122"/>
    </location>
</feature>
<dbReference type="Gene3D" id="3.40.50.2300">
    <property type="match status" value="1"/>
</dbReference>
<dbReference type="PANTHER" id="PTHR44591">
    <property type="entry name" value="STRESS RESPONSE REGULATOR PROTEIN 1"/>
    <property type="match status" value="1"/>
</dbReference>
<dbReference type="Pfam" id="PF00072">
    <property type="entry name" value="Response_reg"/>
    <property type="match status" value="1"/>
</dbReference>
<dbReference type="CDD" id="cd00156">
    <property type="entry name" value="REC"/>
    <property type="match status" value="1"/>
</dbReference>
<dbReference type="GO" id="GO:0000160">
    <property type="term" value="P:phosphorelay signal transduction system"/>
    <property type="evidence" value="ECO:0007669"/>
    <property type="project" value="UniProtKB-KW"/>
</dbReference>
<dbReference type="PROSITE" id="PS50110">
    <property type="entry name" value="RESPONSE_REGULATORY"/>
    <property type="match status" value="1"/>
</dbReference>
<keyword evidence="1 3" id="KW-0597">Phosphoprotein</keyword>
<feature type="modified residue" description="4-aspartylphosphate" evidence="3">
    <location>
        <position position="55"/>
    </location>
</feature>
<evidence type="ECO:0000256" key="2">
    <source>
        <dbReference type="ARBA" id="ARBA00023012"/>
    </source>
</evidence>
<evidence type="ECO:0000313" key="5">
    <source>
        <dbReference type="EMBL" id="SBW84258.1"/>
    </source>
</evidence>
<evidence type="ECO:0000256" key="1">
    <source>
        <dbReference type="ARBA" id="ARBA00022553"/>
    </source>
</evidence>
<dbReference type="InterPro" id="IPR001789">
    <property type="entry name" value="Sig_transdc_resp-reg_receiver"/>
</dbReference>
<evidence type="ECO:0000256" key="3">
    <source>
        <dbReference type="PROSITE-ProRule" id="PRU00169"/>
    </source>
</evidence>
<dbReference type="InterPro" id="IPR050595">
    <property type="entry name" value="Bact_response_regulator"/>
</dbReference>
<dbReference type="SMART" id="SM00448">
    <property type="entry name" value="REC"/>
    <property type="match status" value="1"/>
</dbReference>
<reference evidence="6" key="1">
    <citation type="submission" date="2016-07" db="EMBL/GenBank/DDBJ databases">
        <authorList>
            <person name="Florea S."/>
            <person name="Webb J.S."/>
            <person name="Jaromczyk J."/>
            <person name="Schardl C.L."/>
        </authorList>
    </citation>
    <scope>NUCLEOTIDE SEQUENCE [LARGE SCALE GENOMIC DNA]</scope>
    <source>
        <strain evidence="6">1YdBTEX2</strain>
    </source>
</reference>
<dbReference type="SUPFAM" id="SSF52172">
    <property type="entry name" value="CheY-like"/>
    <property type="match status" value="1"/>
</dbReference>
<gene>
    <name evidence="5" type="ORF">PVE_R2G0229</name>
</gene>
<dbReference type="EMBL" id="LT599584">
    <property type="protein sequence ID" value="SBW84258.1"/>
    <property type="molecule type" value="Genomic_DNA"/>
</dbReference>
<dbReference type="AlphaFoldDB" id="A0A1D3K7E6"/>